<comment type="caution">
    <text evidence="4">The sequence shown here is derived from an EMBL/GenBank/DDBJ whole genome shotgun (WGS) entry which is preliminary data.</text>
</comment>
<protein>
    <recommendedName>
        <fullName evidence="3">ATP synthase F1 complex delta/epsilon subunit N-terminal domain-containing protein</fullName>
    </recommendedName>
</protein>
<evidence type="ECO:0000313" key="4">
    <source>
        <dbReference type="EMBL" id="KGO28024.1"/>
    </source>
</evidence>
<keyword evidence="5" id="KW-1185">Reference proteome</keyword>
<sequence length="58" mass="6174">MADNSPSESKHLSTSIVTPDGTVYHQDDVDMAVLDTLAGQIGIMANHIPLVVALRISQ</sequence>
<dbReference type="InterPro" id="IPR036771">
    <property type="entry name" value="ATPsynth_dsu/esu_N"/>
</dbReference>
<feature type="region of interest" description="Disordered" evidence="2">
    <location>
        <begin position="1"/>
        <end position="20"/>
    </location>
</feature>
<evidence type="ECO:0000259" key="3">
    <source>
        <dbReference type="Pfam" id="PF02823"/>
    </source>
</evidence>
<name>A0ABR4XPN5_9LACO</name>
<accession>A0ABR4XPN5</accession>
<dbReference type="SUPFAM" id="SSF51344">
    <property type="entry name" value="Epsilon subunit of F1F0-ATP synthase N-terminal domain"/>
    <property type="match status" value="1"/>
</dbReference>
<organism evidence="4 5">
    <name type="scientific">Oenococcus alcoholitolerans</name>
    <dbReference type="NCBI Taxonomy" id="931074"/>
    <lineage>
        <taxon>Bacteria</taxon>
        <taxon>Bacillati</taxon>
        <taxon>Bacillota</taxon>
        <taxon>Bacilli</taxon>
        <taxon>Lactobacillales</taxon>
        <taxon>Lactobacillaceae</taxon>
        <taxon>Oenococcus</taxon>
    </lineage>
</organism>
<keyword evidence="1" id="KW-0066">ATP synthesis</keyword>
<proteinExistence type="predicted"/>
<feature type="non-terminal residue" evidence="4">
    <location>
        <position position="58"/>
    </location>
</feature>
<feature type="compositionally biased region" description="Polar residues" evidence="2">
    <location>
        <begin position="1"/>
        <end position="17"/>
    </location>
</feature>
<dbReference type="Gene3D" id="2.60.15.10">
    <property type="entry name" value="F0F1 ATP synthase delta/epsilon subunit, N-terminal"/>
    <property type="match status" value="1"/>
</dbReference>
<gene>
    <name evidence="4" type="ORF">Q757_07290</name>
</gene>
<dbReference type="InterPro" id="IPR020546">
    <property type="entry name" value="ATP_synth_F1_dsu/esu_N"/>
</dbReference>
<reference evidence="4 5" key="1">
    <citation type="journal article" date="2014" name="Antonie Van Leeuwenhoek">
        <title>Oenococcus alcoholitolerans sp. nov., a lactic acid bacteria isolated from cachaca and ethanol fermentation processes.</title>
        <authorList>
            <person name="Badotti F."/>
            <person name="Moreira A.P."/>
            <person name="Tonon L.A."/>
            <person name="de Lucena B.T."/>
            <person name="Gomes Fde C."/>
            <person name="Kruger R."/>
            <person name="Thompson C.C."/>
            <person name="de Morais M.A.Jr."/>
            <person name="Rosa C.A."/>
            <person name="Thompson F.L."/>
        </authorList>
    </citation>
    <scope>NUCLEOTIDE SEQUENCE [LARGE SCALE GENOMIC DNA]</scope>
    <source>
        <strain evidence="4 5">UFRJ-M7.2.18</strain>
    </source>
</reference>
<keyword evidence="1" id="KW-0139">CF(1)</keyword>
<dbReference type="EMBL" id="AXCV01000371">
    <property type="protein sequence ID" value="KGO28024.1"/>
    <property type="molecule type" value="Genomic_DNA"/>
</dbReference>
<dbReference type="Proteomes" id="UP000030023">
    <property type="component" value="Unassembled WGS sequence"/>
</dbReference>
<dbReference type="Pfam" id="PF02823">
    <property type="entry name" value="ATP-synt_DE_N"/>
    <property type="match status" value="1"/>
</dbReference>
<evidence type="ECO:0000313" key="5">
    <source>
        <dbReference type="Proteomes" id="UP000030023"/>
    </source>
</evidence>
<evidence type="ECO:0000256" key="1">
    <source>
        <dbReference type="ARBA" id="ARBA00023196"/>
    </source>
</evidence>
<evidence type="ECO:0000256" key="2">
    <source>
        <dbReference type="SAM" id="MobiDB-lite"/>
    </source>
</evidence>
<feature type="domain" description="ATP synthase F1 complex delta/epsilon subunit N-terminal" evidence="3">
    <location>
        <begin position="13"/>
        <end position="57"/>
    </location>
</feature>